<proteinExistence type="predicted"/>
<reference evidence="1" key="1">
    <citation type="submission" date="2019-08" db="EMBL/GenBank/DDBJ databases">
        <authorList>
            <person name="Kucharzyk K."/>
            <person name="Murdoch R.W."/>
            <person name="Higgins S."/>
            <person name="Loffler F."/>
        </authorList>
    </citation>
    <scope>NUCLEOTIDE SEQUENCE</scope>
</reference>
<dbReference type="EMBL" id="VSSQ01039946">
    <property type="protein sequence ID" value="MPM93100.1"/>
    <property type="molecule type" value="Genomic_DNA"/>
</dbReference>
<gene>
    <name evidence="1" type="ORF">SDC9_140236</name>
</gene>
<dbReference type="SUPFAM" id="SSF48452">
    <property type="entry name" value="TPR-like"/>
    <property type="match status" value="1"/>
</dbReference>
<evidence type="ECO:0008006" key="2">
    <source>
        <dbReference type="Google" id="ProtNLM"/>
    </source>
</evidence>
<name>A0A645DUC4_9ZZZZ</name>
<organism evidence="1">
    <name type="scientific">bioreactor metagenome</name>
    <dbReference type="NCBI Taxonomy" id="1076179"/>
    <lineage>
        <taxon>unclassified sequences</taxon>
        <taxon>metagenomes</taxon>
        <taxon>ecological metagenomes</taxon>
    </lineage>
</organism>
<sequence length="244" mass="28237">MQHNYDVHKKNEYWTESVKICENLIGKTRDNTIFTRAIHILVLLYRNFGENEKAVACANRMPELNDSREILLASATDGKEEAKYIGEALLKMADEFSAQLVYGLVNNKHHYETDMPIDKIKGLISLFYLICEDGNFGEYHGRVIQLYLYLSRLQWERGYHDDAFLSLDKALKHARALEALLDGKEHFFTAALVSFVKCRGGKPVKIAASLSQDWPFWCNPDYSQVEKEIKADPRWNKWVAKTQQ</sequence>
<dbReference type="InterPro" id="IPR011990">
    <property type="entry name" value="TPR-like_helical_dom_sf"/>
</dbReference>
<protein>
    <recommendedName>
        <fullName evidence="2">Tetratricopeptide repeat protein</fullName>
    </recommendedName>
</protein>
<comment type="caution">
    <text evidence="1">The sequence shown here is derived from an EMBL/GenBank/DDBJ whole genome shotgun (WGS) entry which is preliminary data.</text>
</comment>
<evidence type="ECO:0000313" key="1">
    <source>
        <dbReference type="EMBL" id="MPM93100.1"/>
    </source>
</evidence>
<dbReference type="AlphaFoldDB" id="A0A645DUC4"/>
<accession>A0A645DUC4</accession>